<proteinExistence type="inferred from homology"/>
<evidence type="ECO:0000259" key="8">
    <source>
        <dbReference type="Pfam" id="PF18578"/>
    </source>
</evidence>
<feature type="region of interest" description="N-terminal alpha-helix" evidence="6">
    <location>
        <begin position="14"/>
        <end position="195"/>
    </location>
</feature>
<keyword evidence="3 6" id="KW-0143">Chaperone</keyword>
<dbReference type="Pfam" id="PF18579">
    <property type="entry name" value="Raf1_HTH"/>
    <property type="match status" value="1"/>
</dbReference>
<comment type="domain">
    <text evidence="6">Has 3 domains, the N-terminal alpha-helical domain, an extended flexible linker and the C-terminal beta-sheet domain. The 2 C-terminal beta-sheet domains are swapped and pack against each other to form the dimer interface.</text>
</comment>
<comment type="subunit">
    <text evidence="6">Homodimer. Forms an RbcL(8)-Raf1(8) complex. Forms complexes of many stoichiometries with RbcL with and without RbcS. RbcX and Raf1 can bind simultaneously to RbcL.</text>
</comment>
<dbReference type="InterPro" id="IPR037494">
    <property type="entry name" value="RAF1"/>
</dbReference>
<keyword evidence="1 6" id="KW-0963">Cytoplasm</keyword>
<dbReference type="HAMAP" id="MF_00856">
    <property type="entry name" value="Raf1"/>
    <property type="match status" value="1"/>
</dbReference>
<accession>A0A941JMD4</accession>
<evidence type="ECO:0000256" key="3">
    <source>
        <dbReference type="ARBA" id="ARBA00023186"/>
    </source>
</evidence>
<dbReference type="GO" id="GO:0015977">
    <property type="term" value="P:carbon fixation"/>
    <property type="evidence" value="ECO:0007669"/>
    <property type="project" value="UniProtKB-UniRule"/>
</dbReference>
<dbReference type="InterPro" id="IPR041358">
    <property type="entry name" value="Raf1_N"/>
</dbReference>
<protein>
    <recommendedName>
        <fullName evidence="5 6">RuBisCO accumulation factor 1</fullName>
    </recommendedName>
</protein>
<dbReference type="GO" id="GO:0015979">
    <property type="term" value="P:photosynthesis"/>
    <property type="evidence" value="ECO:0007669"/>
    <property type="project" value="UniProtKB-KW"/>
</dbReference>
<dbReference type="PANTHER" id="PTHR35299:SF6">
    <property type="entry name" value="RUBISCO ACCUMULATION FACTOR 1"/>
    <property type="match status" value="1"/>
</dbReference>
<dbReference type="GO" id="GO:0005737">
    <property type="term" value="C:cytoplasm"/>
    <property type="evidence" value="ECO:0007669"/>
    <property type="project" value="UniProtKB-SubCell"/>
</dbReference>
<gene>
    <name evidence="6" type="primary">raf1</name>
    <name evidence="10" type="ORF">DSM107014_09350</name>
</gene>
<feature type="region of interest" description="C-terminal beta-sheet" evidence="6">
    <location>
        <begin position="219"/>
        <end position="345"/>
    </location>
</feature>
<organism evidence="10 11">
    <name type="scientific">Gomphosphaeria aponina SAG 52.96 = DSM 107014</name>
    <dbReference type="NCBI Taxonomy" id="1521640"/>
    <lineage>
        <taxon>Bacteria</taxon>
        <taxon>Bacillati</taxon>
        <taxon>Cyanobacteriota</taxon>
        <taxon>Cyanophyceae</taxon>
        <taxon>Oscillatoriophycideae</taxon>
        <taxon>Chroococcales</taxon>
        <taxon>Gomphosphaeriaceae</taxon>
        <taxon>Gomphosphaeria</taxon>
    </lineage>
</organism>
<evidence type="ECO:0000256" key="1">
    <source>
        <dbReference type="ARBA" id="ARBA00022490"/>
    </source>
</evidence>
<evidence type="ECO:0000256" key="2">
    <source>
        <dbReference type="ARBA" id="ARBA00022531"/>
    </source>
</evidence>
<comment type="function">
    <text evidence="6">A major RuBisCO chaperone. Acts after GroEL-GroES chaperonin to fold and/or assemble the large subunit of RuBisCO (ccbL, rbcL). Cooperates with RbcX in RbcL folding, plays the major role in assembly of dimers into RbcL(8)-Raf1(8) intermediate complexes. RbcS replaces Raf1, leading to holoenzyme formation.</text>
</comment>
<dbReference type="AlphaFoldDB" id="A0A941JMD4"/>
<evidence type="ECO:0000259" key="7">
    <source>
        <dbReference type="Pfam" id="PF18087"/>
    </source>
</evidence>
<dbReference type="Pfam" id="PF18087">
    <property type="entry name" value="RuBisCo_chap_C"/>
    <property type="match status" value="1"/>
</dbReference>
<feature type="domain" description="Rubisco accumulation factor 1 helix turn helix" evidence="9">
    <location>
        <begin position="17"/>
        <end position="76"/>
    </location>
</feature>
<evidence type="ECO:0000256" key="4">
    <source>
        <dbReference type="ARBA" id="ARBA00023300"/>
    </source>
</evidence>
<feature type="domain" description="Rubisco accumulation factor 1 C-terminal" evidence="7">
    <location>
        <begin position="207"/>
        <end position="344"/>
    </location>
</feature>
<keyword evidence="4 6" id="KW-0120">Carbon dioxide fixation</keyword>
<dbReference type="InterPro" id="IPR046382">
    <property type="entry name" value="Raf1_cyn"/>
</dbReference>
<comment type="subcellular location">
    <subcellularLocation>
        <location evidence="6">Cytoplasm</location>
    </subcellularLocation>
</comment>
<feature type="domain" description="Rubisco accumulation factor 1 alpha-helical" evidence="8">
    <location>
        <begin position="88"/>
        <end position="193"/>
    </location>
</feature>
<dbReference type="InterPro" id="IPR040781">
    <property type="entry name" value="Raf1_HTH"/>
</dbReference>
<comment type="similarity">
    <text evidence="6">Belongs to the RAF family.</text>
</comment>
<dbReference type="EMBL" id="JADQBC010000054">
    <property type="protein sequence ID" value="MBR8828089.1"/>
    <property type="molecule type" value="Genomic_DNA"/>
</dbReference>
<comment type="caution">
    <text evidence="10">The sequence shown here is derived from an EMBL/GenBank/DDBJ whole genome shotgun (WGS) entry which is preliminary data.</text>
</comment>
<dbReference type="Pfam" id="PF18578">
    <property type="entry name" value="Raf1_N"/>
    <property type="match status" value="1"/>
</dbReference>
<evidence type="ECO:0000259" key="9">
    <source>
        <dbReference type="Pfam" id="PF18579"/>
    </source>
</evidence>
<evidence type="ECO:0000256" key="5">
    <source>
        <dbReference type="ARBA" id="ARBA00023859"/>
    </source>
</evidence>
<sequence>MNDLHQNNPSQLSETEVAQLVRKLLHKEDTWVEWGLGCQKLQKSGYSPQKIFEETGFQSSQQNLVIVAAQVYESIVKEGVSQEVLSYFKGPRSDVLYEFRILNQQQRATAATLATEKKLAGDEARDVAKAIKEFSCYAQLPAGFEDHPGDAVAYQCWKLARQKKDLQERSRLIAKGLRFAHSQTARQQIEQLLSDFTVVPGRTAPLLPVYRLEAEEELPRLVPVVGTLPLSVQELEAVVPLMSVEPFGMVEYSGNGAMVPLPGWQVILKTVTPVVLFSQTDQLPQPLPGLPEPVLVVVDLKLREWDENSYFLVEKEGPLELQWFEHCPELKIWGKVILILRQKKILDEQNLTEPWQMDD</sequence>
<name>A0A941JMD4_9CHRO</name>
<evidence type="ECO:0000313" key="10">
    <source>
        <dbReference type="EMBL" id="MBR8828089.1"/>
    </source>
</evidence>
<reference evidence="10" key="1">
    <citation type="submission" date="2021-02" db="EMBL/GenBank/DDBJ databases">
        <title>Metagenome analyses of Stigonema ocellatum DSM 106950, Chlorogloea purpurea SAG 13.99 and Gomphosphaeria aponina DSM 107014.</title>
        <authorList>
            <person name="Marter P."/>
            <person name="Huang S."/>
        </authorList>
    </citation>
    <scope>NUCLEOTIDE SEQUENCE</scope>
    <source>
        <strain evidence="10">JP213</strain>
    </source>
</reference>
<dbReference type="Proteomes" id="UP000767446">
    <property type="component" value="Unassembled WGS sequence"/>
</dbReference>
<dbReference type="GO" id="GO:0110102">
    <property type="term" value="P:ribulose bisphosphate carboxylase complex assembly"/>
    <property type="evidence" value="ECO:0007669"/>
    <property type="project" value="UniProtKB-UniRule"/>
</dbReference>
<dbReference type="InterPro" id="IPR040858">
    <property type="entry name" value="Raf1_C"/>
</dbReference>
<evidence type="ECO:0000313" key="11">
    <source>
        <dbReference type="Proteomes" id="UP000767446"/>
    </source>
</evidence>
<dbReference type="PANTHER" id="PTHR35299">
    <property type="entry name" value="RUBISCO ACCUMULATION FACTOR 1"/>
    <property type="match status" value="1"/>
</dbReference>
<keyword evidence="2 6" id="KW-0602">Photosynthesis</keyword>
<evidence type="ECO:0000256" key="6">
    <source>
        <dbReference type="HAMAP-Rule" id="MF_00856"/>
    </source>
</evidence>